<comment type="caution">
    <text evidence="1">The sequence shown here is derived from an EMBL/GenBank/DDBJ whole genome shotgun (WGS) entry which is preliminary data.</text>
</comment>
<accession>A0ACB8BC24</accession>
<protein>
    <submittedName>
        <fullName evidence="1">Uncharacterized protein</fullName>
    </submittedName>
</protein>
<sequence>LRQRRPSHQRKKARTRCPHSTEREDEDVATRDTPQFQQPDQESLGLYDDPDAGDEIHNDPLLHTVEGSSSESDSSGNADTSTTHARARLQRASSGTQAVHSTTTEYDAPLDPSRIYQESHPEWFGRAIITLIAILHAKHRVSFRACALILFSLNTILITLGVLHPLNPLPITLNTVIHRLDLHDRFTVYPICQSCHRIFPIDTSISAMCPDCDTRLFKPVSNRLFRRLTGRSAQRPPPVCAAPSQLPSSILAEFLARGDNELACDSWKTRTRTPGELKDISDGEIWQTIQGPDQKPFFSSTDDTGELRIGVTMSIDWYRAENLLIPFMTPGPTEPNGSQLQNYMKLVVDDLLLLYDQGVIYHTPLHPEGK</sequence>
<gene>
    <name evidence="1" type="ORF">BV22DRAFT_965875</name>
</gene>
<name>A0ACB8BC24_9AGAM</name>
<organism evidence="1 2">
    <name type="scientific">Leucogyrophana mollusca</name>
    <dbReference type="NCBI Taxonomy" id="85980"/>
    <lineage>
        <taxon>Eukaryota</taxon>
        <taxon>Fungi</taxon>
        <taxon>Dikarya</taxon>
        <taxon>Basidiomycota</taxon>
        <taxon>Agaricomycotina</taxon>
        <taxon>Agaricomycetes</taxon>
        <taxon>Agaricomycetidae</taxon>
        <taxon>Boletales</taxon>
        <taxon>Boletales incertae sedis</taxon>
        <taxon>Leucogyrophana</taxon>
    </lineage>
</organism>
<feature type="non-terminal residue" evidence="1">
    <location>
        <position position="1"/>
    </location>
</feature>
<reference evidence="1" key="1">
    <citation type="journal article" date="2021" name="New Phytol.">
        <title>Evolutionary innovations through gain and loss of genes in the ectomycorrhizal Boletales.</title>
        <authorList>
            <person name="Wu G."/>
            <person name="Miyauchi S."/>
            <person name="Morin E."/>
            <person name="Kuo A."/>
            <person name="Drula E."/>
            <person name="Varga T."/>
            <person name="Kohler A."/>
            <person name="Feng B."/>
            <person name="Cao Y."/>
            <person name="Lipzen A."/>
            <person name="Daum C."/>
            <person name="Hundley H."/>
            <person name="Pangilinan J."/>
            <person name="Johnson J."/>
            <person name="Barry K."/>
            <person name="LaButti K."/>
            <person name="Ng V."/>
            <person name="Ahrendt S."/>
            <person name="Min B."/>
            <person name="Choi I.G."/>
            <person name="Park H."/>
            <person name="Plett J.M."/>
            <person name="Magnuson J."/>
            <person name="Spatafora J.W."/>
            <person name="Nagy L.G."/>
            <person name="Henrissat B."/>
            <person name="Grigoriev I.V."/>
            <person name="Yang Z.L."/>
            <person name="Xu J."/>
            <person name="Martin F.M."/>
        </authorList>
    </citation>
    <scope>NUCLEOTIDE SEQUENCE</scope>
    <source>
        <strain evidence="1">KUC20120723A-06</strain>
    </source>
</reference>
<feature type="non-terminal residue" evidence="1">
    <location>
        <position position="370"/>
    </location>
</feature>
<proteinExistence type="predicted"/>
<dbReference type="EMBL" id="MU266458">
    <property type="protein sequence ID" value="KAH7923260.1"/>
    <property type="molecule type" value="Genomic_DNA"/>
</dbReference>
<dbReference type="Proteomes" id="UP000790709">
    <property type="component" value="Unassembled WGS sequence"/>
</dbReference>
<evidence type="ECO:0000313" key="2">
    <source>
        <dbReference type="Proteomes" id="UP000790709"/>
    </source>
</evidence>
<keyword evidence="2" id="KW-1185">Reference proteome</keyword>
<evidence type="ECO:0000313" key="1">
    <source>
        <dbReference type="EMBL" id="KAH7923260.1"/>
    </source>
</evidence>